<evidence type="ECO:0000256" key="1">
    <source>
        <dbReference type="SAM" id="MobiDB-lite"/>
    </source>
</evidence>
<organism evidence="2 3">
    <name type="scientific">Corynascus novoguineensis</name>
    <dbReference type="NCBI Taxonomy" id="1126955"/>
    <lineage>
        <taxon>Eukaryota</taxon>
        <taxon>Fungi</taxon>
        <taxon>Dikarya</taxon>
        <taxon>Ascomycota</taxon>
        <taxon>Pezizomycotina</taxon>
        <taxon>Sordariomycetes</taxon>
        <taxon>Sordariomycetidae</taxon>
        <taxon>Sordariales</taxon>
        <taxon>Chaetomiaceae</taxon>
        <taxon>Corynascus</taxon>
    </lineage>
</organism>
<gene>
    <name evidence="2" type="ORF">C7999DRAFT_18605</name>
</gene>
<comment type="caution">
    <text evidence="2">The sequence shown here is derived from an EMBL/GenBank/DDBJ whole genome shotgun (WGS) entry which is preliminary data.</text>
</comment>
<name>A0AAN7HK21_9PEZI</name>
<protein>
    <recommendedName>
        <fullName evidence="4">Gag protein</fullName>
    </recommendedName>
</protein>
<evidence type="ECO:0000313" key="3">
    <source>
        <dbReference type="Proteomes" id="UP001303647"/>
    </source>
</evidence>
<dbReference type="EMBL" id="MU857985">
    <property type="protein sequence ID" value="KAK4242959.1"/>
    <property type="molecule type" value="Genomic_DNA"/>
</dbReference>
<evidence type="ECO:0008006" key="4">
    <source>
        <dbReference type="Google" id="ProtNLM"/>
    </source>
</evidence>
<feature type="non-terminal residue" evidence="2">
    <location>
        <position position="1"/>
    </location>
</feature>
<reference evidence="2" key="1">
    <citation type="journal article" date="2023" name="Mol. Phylogenet. Evol.">
        <title>Genome-scale phylogeny and comparative genomics of the fungal order Sordariales.</title>
        <authorList>
            <person name="Hensen N."/>
            <person name="Bonometti L."/>
            <person name="Westerberg I."/>
            <person name="Brannstrom I.O."/>
            <person name="Guillou S."/>
            <person name="Cros-Aarteil S."/>
            <person name="Calhoun S."/>
            <person name="Haridas S."/>
            <person name="Kuo A."/>
            <person name="Mondo S."/>
            <person name="Pangilinan J."/>
            <person name="Riley R."/>
            <person name="LaButti K."/>
            <person name="Andreopoulos B."/>
            <person name="Lipzen A."/>
            <person name="Chen C."/>
            <person name="Yan M."/>
            <person name="Daum C."/>
            <person name="Ng V."/>
            <person name="Clum A."/>
            <person name="Steindorff A."/>
            <person name="Ohm R.A."/>
            <person name="Martin F."/>
            <person name="Silar P."/>
            <person name="Natvig D.O."/>
            <person name="Lalanne C."/>
            <person name="Gautier V."/>
            <person name="Ament-Velasquez S.L."/>
            <person name="Kruys A."/>
            <person name="Hutchinson M.I."/>
            <person name="Powell A.J."/>
            <person name="Barry K."/>
            <person name="Miller A.N."/>
            <person name="Grigoriev I.V."/>
            <person name="Debuchy R."/>
            <person name="Gladieux P."/>
            <person name="Hiltunen Thoren M."/>
            <person name="Johannesson H."/>
        </authorList>
    </citation>
    <scope>NUCLEOTIDE SEQUENCE</scope>
    <source>
        <strain evidence="2">CBS 359.72</strain>
    </source>
</reference>
<dbReference type="AlphaFoldDB" id="A0AAN7HK21"/>
<feature type="region of interest" description="Disordered" evidence="1">
    <location>
        <begin position="219"/>
        <end position="246"/>
    </location>
</feature>
<accession>A0AAN7HK21</accession>
<evidence type="ECO:0000313" key="2">
    <source>
        <dbReference type="EMBL" id="KAK4242959.1"/>
    </source>
</evidence>
<feature type="compositionally biased region" description="Polar residues" evidence="1">
    <location>
        <begin position="233"/>
        <end position="246"/>
    </location>
</feature>
<proteinExistence type="predicted"/>
<feature type="compositionally biased region" description="Polar residues" evidence="1">
    <location>
        <begin position="162"/>
        <end position="171"/>
    </location>
</feature>
<sequence length="246" mass="28379">RLAKALKYLNTTVSQQLRDAHCPGNEDLRTWYRNLKEASDLPSDTDSSIRARLTDHLNSLQKNKHLKKPDLTAWLTTWESLLQLMRTHGMPEPTITDLWFNPLMAVLRPHFPGFVQTYRIQCRPSYKSLNYRTVSRDIKASIDDLIQPMSNRVGKGAFASFEQQSNQSNTPNKRKRSTKQCHACGHIHPTTRCYYLYPEKAPPNWEAREHVRQRVEVNLKANPGLKTGKKQRSNPVTADNNTEQSN</sequence>
<keyword evidence="3" id="KW-1185">Reference proteome</keyword>
<dbReference type="Proteomes" id="UP001303647">
    <property type="component" value="Unassembled WGS sequence"/>
</dbReference>
<reference evidence="2" key="2">
    <citation type="submission" date="2023-05" db="EMBL/GenBank/DDBJ databases">
        <authorList>
            <consortium name="Lawrence Berkeley National Laboratory"/>
            <person name="Steindorff A."/>
            <person name="Hensen N."/>
            <person name="Bonometti L."/>
            <person name="Westerberg I."/>
            <person name="Brannstrom I.O."/>
            <person name="Guillou S."/>
            <person name="Cros-Aarteil S."/>
            <person name="Calhoun S."/>
            <person name="Haridas S."/>
            <person name="Kuo A."/>
            <person name="Mondo S."/>
            <person name="Pangilinan J."/>
            <person name="Riley R."/>
            <person name="Labutti K."/>
            <person name="Andreopoulos B."/>
            <person name="Lipzen A."/>
            <person name="Chen C."/>
            <person name="Yanf M."/>
            <person name="Daum C."/>
            <person name="Ng V."/>
            <person name="Clum A."/>
            <person name="Ohm R."/>
            <person name="Martin F."/>
            <person name="Silar P."/>
            <person name="Natvig D."/>
            <person name="Lalanne C."/>
            <person name="Gautier V."/>
            <person name="Ament-Velasquez S.L."/>
            <person name="Kruys A."/>
            <person name="Hutchinson M.I."/>
            <person name="Powell A.J."/>
            <person name="Barry K."/>
            <person name="Miller A.N."/>
            <person name="Grigoriev I.V."/>
            <person name="Debuchy R."/>
            <person name="Gladieux P."/>
            <person name="Thoren M.H."/>
            <person name="Johannesson H."/>
        </authorList>
    </citation>
    <scope>NUCLEOTIDE SEQUENCE</scope>
    <source>
        <strain evidence="2">CBS 359.72</strain>
    </source>
</reference>
<feature type="region of interest" description="Disordered" evidence="1">
    <location>
        <begin position="162"/>
        <end position="181"/>
    </location>
</feature>